<feature type="non-terminal residue" evidence="9">
    <location>
        <position position="286"/>
    </location>
</feature>
<keyword evidence="3 7" id="KW-0812">Transmembrane</keyword>
<keyword evidence="5 7" id="KW-0472">Membrane</keyword>
<gene>
    <name evidence="9" type="ORF">METZ01_LOCUS207709</name>
</gene>
<feature type="transmembrane region" description="Helical" evidence="7">
    <location>
        <begin position="60"/>
        <end position="88"/>
    </location>
</feature>
<feature type="transmembrane region" description="Helical" evidence="7">
    <location>
        <begin position="100"/>
        <end position="126"/>
    </location>
</feature>
<evidence type="ECO:0000256" key="5">
    <source>
        <dbReference type="ARBA" id="ARBA00023136"/>
    </source>
</evidence>
<evidence type="ECO:0000256" key="4">
    <source>
        <dbReference type="ARBA" id="ARBA00022989"/>
    </source>
</evidence>
<evidence type="ECO:0000256" key="3">
    <source>
        <dbReference type="ARBA" id="ARBA00022692"/>
    </source>
</evidence>
<dbReference type="InterPro" id="IPR025199">
    <property type="entry name" value="FtsK_4TM"/>
</dbReference>
<keyword evidence="4 7" id="KW-1133">Transmembrane helix</keyword>
<feature type="domain" description="DNA translocase FtsK 4TM region" evidence="8">
    <location>
        <begin position="13"/>
        <end position="175"/>
    </location>
</feature>
<name>A0A382EWJ3_9ZZZZ</name>
<keyword evidence="2" id="KW-1003">Cell membrane</keyword>
<evidence type="ECO:0000259" key="8">
    <source>
        <dbReference type="Pfam" id="PF13491"/>
    </source>
</evidence>
<evidence type="ECO:0000256" key="1">
    <source>
        <dbReference type="ARBA" id="ARBA00004651"/>
    </source>
</evidence>
<protein>
    <recommendedName>
        <fullName evidence="8">DNA translocase FtsK 4TM region domain-containing protein</fullName>
    </recommendedName>
</protein>
<evidence type="ECO:0000256" key="7">
    <source>
        <dbReference type="SAM" id="Phobius"/>
    </source>
</evidence>
<feature type="region of interest" description="Disordered" evidence="6">
    <location>
        <begin position="261"/>
        <end position="286"/>
    </location>
</feature>
<comment type="subcellular location">
    <subcellularLocation>
        <location evidence="1">Cell membrane</location>
        <topology evidence="1">Multi-pass membrane protein</topology>
    </subcellularLocation>
</comment>
<feature type="transmembrane region" description="Helical" evidence="7">
    <location>
        <begin position="154"/>
        <end position="182"/>
    </location>
</feature>
<reference evidence="9" key="1">
    <citation type="submission" date="2018-05" db="EMBL/GenBank/DDBJ databases">
        <authorList>
            <person name="Lanie J.A."/>
            <person name="Ng W.-L."/>
            <person name="Kazmierczak K.M."/>
            <person name="Andrzejewski T.M."/>
            <person name="Davidsen T.M."/>
            <person name="Wayne K.J."/>
            <person name="Tettelin H."/>
            <person name="Glass J.I."/>
            <person name="Rusch D."/>
            <person name="Podicherti R."/>
            <person name="Tsui H.-C.T."/>
            <person name="Winkler M.E."/>
        </authorList>
    </citation>
    <scope>NUCLEOTIDE SEQUENCE</scope>
</reference>
<feature type="non-terminal residue" evidence="9">
    <location>
        <position position="1"/>
    </location>
</feature>
<evidence type="ECO:0000256" key="6">
    <source>
        <dbReference type="SAM" id="MobiDB-lite"/>
    </source>
</evidence>
<sequence>VARKRKRPASQARFRDEAIGFACMAAAIFVAAALFSYTTTDPNPFDFAAGSPVQNWAGPVGATIAAVAFQMVGLGAWLCTFVLALVGWNRIRHRRIESPFTKILGTVTLTTSMCGLATISIGTISYGGSGFPSGGYVGTLTAAALLSTFGPVGGPLVCVTTALLAVIAATSLSLEVMIMASWKGLISTLRRMRTSFAHTRERRRKAKARRAVIDKHAARANVKKTGVLAGKKVTETPKTGGPVLKVKVPVTLTRSDAEFPEVMVAPAMEQTSPTKPRKKLEPPPEP</sequence>
<feature type="transmembrane region" description="Helical" evidence="7">
    <location>
        <begin position="21"/>
        <end position="40"/>
    </location>
</feature>
<proteinExistence type="predicted"/>
<accession>A0A382EWJ3</accession>
<dbReference type="EMBL" id="UINC01046610">
    <property type="protein sequence ID" value="SVB54855.1"/>
    <property type="molecule type" value="Genomic_DNA"/>
</dbReference>
<dbReference type="Pfam" id="PF13491">
    <property type="entry name" value="FtsK_4TM"/>
    <property type="match status" value="1"/>
</dbReference>
<evidence type="ECO:0000313" key="9">
    <source>
        <dbReference type="EMBL" id="SVB54855.1"/>
    </source>
</evidence>
<organism evidence="9">
    <name type="scientific">marine metagenome</name>
    <dbReference type="NCBI Taxonomy" id="408172"/>
    <lineage>
        <taxon>unclassified sequences</taxon>
        <taxon>metagenomes</taxon>
        <taxon>ecological metagenomes</taxon>
    </lineage>
</organism>
<evidence type="ECO:0000256" key="2">
    <source>
        <dbReference type="ARBA" id="ARBA00022475"/>
    </source>
</evidence>
<dbReference type="AlphaFoldDB" id="A0A382EWJ3"/>
<dbReference type="GO" id="GO:0005886">
    <property type="term" value="C:plasma membrane"/>
    <property type="evidence" value="ECO:0007669"/>
    <property type="project" value="UniProtKB-SubCell"/>
</dbReference>